<gene>
    <name evidence="1" type="ORF">HNR28_000373</name>
</gene>
<protein>
    <submittedName>
        <fullName evidence="1">Uncharacterized protein YjiS (DUF1127 family)</fullName>
    </submittedName>
</protein>
<accession>A0A7W9WMC2</accession>
<evidence type="ECO:0000313" key="1">
    <source>
        <dbReference type="EMBL" id="MBB6082353.1"/>
    </source>
</evidence>
<dbReference type="Proteomes" id="UP000541136">
    <property type="component" value="Unassembled WGS sequence"/>
</dbReference>
<dbReference type="RefSeq" id="WP_148304950.1">
    <property type="nucleotide sequence ID" value="NZ_JACHIB010000002.1"/>
</dbReference>
<organism evidence="1 2">
    <name type="scientific">Castellaniella defragrans</name>
    <name type="common">Alcaligenes defragrans</name>
    <dbReference type="NCBI Taxonomy" id="75697"/>
    <lineage>
        <taxon>Bacteria</taxon>
        <taxon>Pseudomonadati</taxon>
        <taxon>Pseudomonadota</taxon>
        <taxon>Betaproteobacteria</taxon>
        <taxon>Burkholderiales</taxon>
        <taxon>Alcaligenaceae</taxon>
        <taxon>Castellaniella</taxon>
    </lineage>
</organism>
<sequence>MMNDAFDTVRAVFRAQPVAPRLRGILPSFRCRFGDRWGYRCRSGGRRALRHLLELDDYLLEDMGLPRDWFIAERRRLGIPTGYRDMGGRHPARSGVRPAQGMRDGFW</sequence>
<dbReference type="EMBL" id="JACHIB010000002">
    <property type="protein sequence ID" value="MBB6082353.1"/>
    <property type="molecule type" value="Genomic_DNA"/>
</dbReference>
<proteinExistence type="predicted"/>
<name>A0A7W9WMC2_CASDE</name>
<dbReference type="AlphaFoldDB" id="A0A7W9WMC2"/>
<evidence type="ECO:0000313" key="2">
    <source>
        <dbReference type="Proteomes" id="UP000541136"/>
    </source>
</evidence>
<reference evidence="1 2" key="1">
    <citation type="submission" date="2020-08" db="EMBL/GenBank/DDBJ databases">
        <title>Genomic Encyclopedia of Type Strains, Phase IV (KMG-IV): sequencing the most valuable type-strain genomes for metagenomic binning, comparative biology and taxonomic classification.</title>
        <authorList>
            <person name="Goeker M."/>
        </authorList>
    </citation>
    <scope>NUCLEOTIDE SEQUENCE [LARGE SCALE GENOMIC DNA]</scope>
    <source>
        <strain evidence="1 2">DSM 12141</strain>
    </source>
</reference>
<comment type="caution">
    <text evidence="1">The sequence shown here is derived from an EMBL/GenBank/DDBJ whole genome shotgun (WGS) entry which is preliminary data.</text>
</comment>